<comment type="caution">
    <text evidence="1">The sequence shown here is derived from an EMBL/GenBank/DDBJ whole genome shotgun (WGS) entry which is preliminary data.</text>
</comment>
<proteinExistence type="predicted"/>
<name>A0AAW1LBP2_POPJA</name>
<accession>A0AAW1LBP2</accession>
<keyword evidence="2" id="KW-1185">Reference proteome</keyword>
<evidence type="ECO:0000313" key="2">
    <source>
        <dbReference type="Proteomes" id="UP001458880"/>
    </source>
</evidence>
<dbReference type="EMBL" id="JASPKY010000134">
    <property type="protein sequence ID" value="KAK9731337.1"/>
    <property type="molecule type" value="Genomic_DNA"/>
</dbReference>
<dbReference type="Proteomes" id="UP001458880">
    <property type="component" value="Unassembled WGS sequence"/>
</dbReference>
<protein>
    <recommendedName>
        <fullName evidence="3">DDE-1 domain-containing protein</fullName>
    </recommendedName>
</protein>
<reference evidence="1 2" key="1">
    <citation type="journal article" date="2024" name="BMC Genomics">
        <title>De novo assembly and annotation of Popillia japonica's genome with initial clues to its potential as an invasive pest.</title>
        <authorList>
            <person name="Cucini C."/>
            <person name="Boschi S."/>
            <person name="Funari R."/>
            <person name="Cardaioli E."/>
            <person name="Iannotti N."/>
            <person name="Marturano G."/>
            <person name="Paoli F."/>
            <person name="Bruttini M."/>
            <person name="Carapelli A."/>
            <person name="Frati F."/>
            <person name="Nardi F."/>
        </authorList>
    </citation>
    <scope>NUCLEOTIDE SEQUENCE [LARGE SCALE GENOMIC DNA]</scope>
    <source>
        <strain evidence="1">DMR45628</strain>
    </source>
</reference>
<dbReference type="AlphaFoldDB" id="A0AAW1LBP2"/>
<evidence type="ECO:0000313" key="1">
    <source>
        <dbReference type="EMBL" id="KAK9731337.1"/>
    </source>
</evidence>
<evidence type="ECO:0008006" key="3">
    <source>
        <dbReference type="Google" id="ProtNLM"/>
    </source>
</evidence>
<sequence>MDQGEIATFKAYYLRRLIRRVRKLIHKIDGESSIQQFWKNYSIVYAVDNTSESWKELQSTTMNHVWKKIWPECIKTNEPEVSSLSEIRQNILNLAKNLGFEDLEEGNLVDLLDADREPLSDDELTS</sequence>
<organism evidence="1 2">
    <name type="scientific">Popillia japonica</name>
    <name type="common">Japanese beetle</name>
    <dbReference type="NCBI Taxonomy" id="7064"/>
    <lineage>
        <taxon>Eukaryota</taxon>
        <taxon>Metazoa</taxon>
        <taxon>Ecdysozoa</taxon>
        <taxon>Arthropoda</taxon>
        <taxon>Hexapoda</taxon>
        <taxon>Insecta</taxon>
        <taxon>Pterygota</taxon>
        <taxon>Neoptera</taxon>
        <taxon>Endopterygota</taxon>
        <taxon>Coleoptera</taxon>
        <taxon>Polyphaga</taxon>
        <taxon>Scarabaeiformia</taxon>
        <taxon>Scarabaeidae</taxon>
        <taxon>Rutelinae</taxon>
        <taxon>Popillia</taxon>
    </lineage>
</organism>
<gene>
    <name evidence="1" type="ORF">QE152_g13737</name>
</gene>